<reference evidence="1 2" key="1">
    <citation type="journal article" date="2024" name="J Genomics">
        <title>Draft genome sequencing and assembly of Favolaschia claudopus CIRM-BRFM 2984 isolated from oak limbs.</title>
        <authorList>
            <person name="Navarro D."/>
            <person name="Drula E."/>
            <person name="Chaduli D."/>
            <person name="Cazenave R."/>
            <person name="Ahrendt S."/>
            <person name="Wang J."/>
            <person name="Lipzen A."/>
            <person name="Daum C."/>
            <person name="Barry K."/>
            <person name="Grigoriev I.V."/>
            <person name="Favel A."/>
            <person name="Rosso M.N."/>
            <person name="Martin F."/>
        </authorList>
    </citation>
    <scope>NUCLEOTIDE SEQUENCE [LARGE SCALE GENOMIC DNA]</scope>
    <source>
        <strain evidence="1 2">CIRM-BRFM 2984</strain>
    </source>
</reference>
<comment type="caution">
    <text evidence="1">The sequence shown here is derived from an EMBL/GenBank/DDBJ whole genome shotgun (WGS) entry which is preliminary data.</text>
</comment>
<proteinExistence type="predicted"/>
<dbReference type="EMBL" id="JAWWNJ010000026">
    <property type="protein sequence ID" value="KAK7030096.1"/>
    <property type="molecule type" value="Genomic_DNA"/>
</dbReference>
<sequence>MAWLVAGGDIPVSLAGYTHSNVFLSDGSPGFCTLFSSITFWWHLAFKYSTGKQLVPINYSLSHASQVLGSFPVSWETHRSFWRPIHSCISCIPSASGQSNTEHFSVFRHPQISYSRLLSPGSLRISSVANSVLNYCHTDKFEKVMDIKNHGRLWGRNGEGTILYHLRRQVGKYLQVFGSTTFVLHPRSPGDSSTPTRKVHRLLSTLDRVFFEI</sequence>
<protein>
    <submittedName>
        <fullName evidence="1">Uncharacterized protein</fullName>
    </submittedName>
</protein>
<keyword evidence="2" id="KW-1185">Reference proteome</keyword>
<dbReference type="AlphaFoldDB" id="A0AAW0BVG6"/>
<gene>
    <name evidence="1" type="ORF">R3P38DRAFT_894182</name>
</gene>
<evidence type="ECO:0000313" key="2">
    <source>
        <dbReference type="Proteomes" id="UP001362999"/>
    </source>
</evidence>
<accession>A0AAW0BVG6</accession>
<organism evidence="1 2">
    <name type="scientific">Favolaschia claudopus</name>
    <dbReference type="NCBI Taxonomy" id="2862362"/>
    <lineage>
        <taxon>Eukaryota</taxon>
        <taxon>Fungi</taxon>
        <taxon>Dikarya</taxon>
        <taxon>Basidiomycota</taxon>
        <taxon>Agaricomycotina</taxon>
        <taxon>Agaricomycetes</taxon>
        <taxon>Agaricomycetidae</taxon>
        <taxon>Agaricales</taxon>
        <taxon>Marasmiineae</taxon>
        <taxon>Mycenaceae</taxon>
        <taxon>Favolaschia</taxon>
    </lineage>
</organism>
<dbReference type="Proteomes" id="UP001362999">
    <property type="component" value="Unassembled WGS sequence"/>
</dbReference>
<evidence type="ECO:0000313" key="1">
    <source>
        <dbReference type="EMBL" id="KAK7030096.1"/>
    </source>
</evidence>
<name>A0AAW0BVG6_9AGAR</name>